<protein>
    <recommendedName>
        <fullName evidence="9">Major facilitator superfamily (MFS) profile domain-containing protein</fullName>
    </recommendedName>
</protein>
<evidence type="ECO:0000256" key="6">
    <source>
        <dbReference type="SAM" id="Phobius"/>
    </source>
</evidence>
<organism evidence="7 8">
    <name type="scientific">Corynebacterium otitidis ATCC 51513</name>
    <dbReference type="NCBI Taxonomy" id="883169"/>
    <lineage>
        <taxon>Bacteria</taxon>
        <taxon>Bacillati</taxon>
        <taxon>Actinomycetota</taxon>
        <taxon>Actinomycetes</taxon>
        <taxon>Mycobacteriales</taxon>
        <taxon>Corynebacteriaceae</taxon>
        <taxon>Corynebacterium</taxon>
    </lineage>
</organism>
<dbReference type="GO" id="GO:0005886">
    <property type="term" value="C:plasma membrane"/>
    <property type="evidence" value="ECO:0007669"/>
    <property type="project" value="UniProtKB-SubCell"/>
</dbReference>
<feature type="transmembrane region" description="Helical" evidence="6">
    <location>
        <begin position="42"/>
        <end position="62"/>
    </location>
</feature>
<evidence type="ECO:0000256" key="5">
    <source>
        <dbReference type="ARBA" id="ARBA00023136"/>
    </source>
</evidence>
<dbReference type="Gene3D" id="1.20.1250.20">
    <property type="entry name" value="MFS general substrate transporter like domains"/>
    <property type="match status" value="1"/>
</dbReference>
<dbReference type="PATRIC" id="fig|883169.3.peg.1706"/>
<accession>K0YP01</accession>
<evidence type="ECO:0000256" key="2">
    <source>
        <dbReference type="ARBA" id="ARBA00022475"/>
    </source>
</evidence>
<keyword evidence="3 6" id="KW-0812">Transmembrane</keyword>
<evidence type="ECO:0000256" key="1">
    <source>
        <dbReference type="ARBA" id="ARBA00004651"/>
    </source>
</evidence>
<keyword evidence="5 6" id="KW-0472">Membrane</keyword>
<dbReference type="AlphaFoldDB" id="K0YP01"/>
<feature type="transmembrane region" description="Helical" evidence="6">
    <location>
        <begin position="311"/>
        <end position="327"/>
    </location>
</feature>
<evidence type="ECO:0000313" key="8">
    <source>
        <dbReference type="Proteomes" id="UP000006078"/>
    </source>
</evidence>
<keyword evidence="8" id="KW-1185">Reference proteome</keyword>
<name>K0YP01_9CORY</name>
<comment type="caution">
    <text evidence="7">The sequence shown here is derived from an EMBL/GenBank/DDBJ whole genome shotgun (WGS) entry which is preliminary data.</text>
</comment>
<keyword evidence="4 6" id="KW-1133">Transmembrane helix</keyword>
<feature type="transmembrane region" description="Helical" evidence="6">
    <location>
        <begin position="347"/>
        <end position="368"/>
    </location>
</feature>
<dbReference type="SUPFAM" id="SSF103473">
    <property type="entry name" value="MFS general substrate transporter"/>
    <property type="match status" value="1"/>
</dbReference>
<dbReference type="PANTHER" id="PTHR23513">
    <property type="entry name" value="INTEGRAL MEMBRANE EFFLUX PROTEIN-RELATED"/>
    <property type="match status" value="1"/>
</dbReference>
<feature type="transmembrane region" description="Helical" evidence="6">
    <location>
        <begin position="219"/>
        <end position="239"/>
    </location>
</feature>
<keyword evidence="2" id="KW-1003">Cell membrane</keyword>
<dbReference type="EMBL" id="AHAE01000083">
    <property type="protein sequence ID" value="EJZ81289.1"/>
    <property type="molecule type" value="Genomic_DNA"/>
</dbReference>
<feature type="transmembrane region" description="Helical" evidence="6">
    <location>
        <begin position="286"/>
        <end position="305"/>
    </location>
</feature>
<dbReference type="RefSeq" id="WP_004601658.1">
    <property type="nucleotide sequence ID" value="NZ_JH815195.1"/>
</dbReference>
<dbReference type="InterPro" id="IPR036259">
    <property type="entry name" value="MFS_trans_sf"/>
</dbReference>
<dbReference type="Pfam" id="PF07690">
    <property type="entry name" value="MFS_1"/>
    <property type="match status" value="1"/>
</dbReference>
<comment type="subcellular location">
    <subcellularLocation>
        <location evidence="1">Cell membrane</location>
        <topology evidence="1">Multi-pass membrane protein</topology>
    </subcellularLocation>
</comment>
<reference evidence="7 8" key="1">
    <citation type="submission" date="2012-08" db="EMBL/GenBank/DDBJ databases">
        <title>The Genome Sequence of Turicella otitidis ATCC 51513.</title>
        <authorList>
            <consortium name="The Broad Institute Genome Sequencing Platform"/>
            <person name="Earl A."/>
            <person name="Ward D."/>
            <person name="Feldgarden M."/>
            <person name="Gevers D."/>
            <person name="Huys G."/>
            <person name="Walker B."/>
            <person name="Young S.K."/>
            <person name="Zeng Q."/>
            <person name="Gargeya S."/>
            <person name="Fitzgerald M."/>
            <person name="Haas B."/>
            <person name="Abouelleil A."/>
            <person name="Alvarado L."/>
            <person name="Arachchi H.M."/>
            <person name="Berlin A.M."/>
            <person name="Chapman S.B."/>
            <person name="Goldberg J."/>
            <person name="Griggs A."/>
            <person name="Gujja S."/>
            <person name="Hansen M."/>
            <person name="Howarth C."/>
            <person name="Imamovic A."/>
            <person name="Larimer J."/>
            <person name="McCowen C."/>
            <person name="Montmayeur A."/>
            <person name="Murphy C."/>
            <person name="Neiman D."/>
            <person name="Pearson M."/>
            <person name="Priest M."/>
            <person name="Roberts A."/>
            <person name="Saif S."/>
            <person name="Shea T."/>
            <person name="Sisk P."/>
            <person name="Sykes S."/>
            <person name="Wortman J."/>
            <person name="Nusbaum C."/>
            <person name="Birren B."/>
        </authorList>
    </citation>
    <scope>NUCLEOTIDE SEQUENCE [LARGE SCALE GENOMIC DNA]</scope>
    <source>
        <strain evidence="7 8">ATCC 51513</strain>
    </source>
</reference>
<evidence type="ECO:0008006" key="9">
    <source>
        <dbReference type="Google" id="ProtNLM"/>
    </source>
</evidence>
<dbReference type="InterPro" id="IPR011701">
    <property type="entry name" value="MFS"/>
</dbReference>
<dbReference type="GO" id="GO:0022857">
    <property type="term" value="F:transmembrane transporter activity"/>
    <property type="evidence" value="ECO:0007669"/>
    <property type="project" value="InterPro"/>
</dbReference>
<evidence type="ECO:0000256" key="3">
    <source>
        <dbReference type="ARBA" id="ARBA00022692"/>
    </source>
</evidence>
<feature type="transmembrane region" description="Helical" evidence="6">
    <location>
        <begin position="251"/>
        <end position="274"/>
    </location>
</feature>
<dbReference type="HOGENOM" id="CLU_034180_11_2_11"/>
<dbReference type="PANTHER" id="PTHR23513:SF11">
    <property type="entry name" value="STAPHYLOFERRIN A TRANSPORTER"/>
    <property type="match status" value="1"/>
</dbReference>
<evidence type="ECO:0000256" key="4">
    <source>
        <dbReference type="ARBA" id="ARBA00022989"/>
    </source>
</evidence>
<proteinExistence type="predicted"/>
<dbReference type="eggNOG" id="COG0477">
    <property type="taxonomic scope" value="Bacteria"/>
</dbReference>
<sequence>MSRGAAARAYRGLLVSVALSRFGGAAELVVLNWWVLEITGSAAAVGITTAARLVPILVAGPVMGGLADRRDPAALLTLITGVASTVTATMAAIVALSPPHGFLIATALLAGRSLITAAEPTVRQVLIARVTGGGELLRGMADLSTVLTLCQIAGPAASGALLAAAGPGAAIGLGAALQAAAAILSWRVHVAGVAAGPPEGARRPPLLAGLRHLVRDRRLFAQVGLAFGPMLAVFPYTALMPVVFAPPLFPGGGVGAAIGSFVAALGAAAASIGIRRRRLPDPPRTALVGALGASLPLIVAALVAALAPNQVALAACFLLLGFLAQIYRTTNRAAVTAMAPEEIRGSVVGVANTDRILIPLGALLFGLVAEFGGVAWMLAAMALSNLVLAGAMGALMASARRP</sequence>
<evidence type="ECO:0000313" key="7">
    <source>
        <dbReference type="EMBL" id="EJZ81289.1"/>
    </source>
</evidence>
<feature type="transmembrane region" description="Helical" evidence="6">
    <location>
        <begin position="374"/>
        <end position="397"/>
    </location>
</feature>
<dbReference type="OrthoDB" id="9775268at2"/>
<gene>
    <name evidence="7" type="ORF">HMPREF9719_01768</name>
</gene>
<dbReference type="Proteomes" id="UP000006078">
    <property type="component" value="Unassembled WGS sequence"/>
</dbReference>
<feature type="transmembrane region" description="Helical" evidence="6">
    <location>
        <begin position="12"/>
        <end position="36"/>
    </location>
</feature>
<feature type="transmembrane region" description="Helical" evidence="6">
    <location>
        <begin position="74"/>
        <end position="96"/>
    </location>
</feature>